<proteinExistence type="predicted"/>
<reference evidence="2" key="1">
    <citation type="submission" date="2022-11" db="UniProtKB">
        <authorList>
            <consortium name="WormBaseParasite"/>
        </authorList>
    </citation>
    <scope>IDENTIFICATION</scope>
</reference>
<organism evidence="1 2">
    <name type="scientific">Romanomermis culicivorax</name>
    <name type="common">Nematode worm</name>
    <dbReference type="NCBI Taxonomy" id="13658"/>
    <lineage>
        <taxon>Eukaryota</taxon>
        <taxon>Metazoa</taxon>
        <taxon>Ecdysozoa</taxon>
        <taxon>Nematoda</taxon>
        <taxon>Enoplea</taxon>
        <taxon>Dorylaimia</taxon>
        <taxon>Mermithida</taxon>
        <taxon>Mermithoidea</taxon>
        <taxon>Mermithidae</taxon>
        <taxon>Romanomermis</taxon>
    </lineage>
</organism>
<sequence length="83" mass="9479">MKMPVTKSYRLGDPSSSGGMTKTLLLFDVIRELVTHCRRSLTLLSSHRGEFVRTVDSVFGIYSYRISNYEKPKDIAGKFFVEN</sequence>
<protein>
    <submittedName>
        <fullName evidence="2">Uncharacterized protein</fullName>
    </submittedName>
</protein>
<dbReference type="AlphaFoldDB" id="A0A915JMP1"/>
<name>A0A915JMP1_ROMCU</name>
<evidence type="ECO:0000313" key="1">
    <source>
        <dbReference type="Proteomes" id="UP000887565"/>
    </source>
</evidence>
<evidence type="ECO:0000313" key="2">
    <source>
        <dbReference type="WBParaSite" id="nRc.2.0.1.t27445-RA"/>
    </source>
</evidence>
<keyword evidence="1" id="KW-1185">Reference proteome</keyword>
<accession>A0A915JMP1</accession>
<dbReference type="Proteomes" id="UP000887565">
    <property type="component" value="Unplaced"/>
</dbReference>
<dbReference type="WBParaSite" id="nRc.2.0.1.t27445-RA">
    <property type="protein sequence ID" value="nRc.2.0.1.t27445-RA"/>
    <property type="gene ID" value="nRc.2.0.1.g27445"/>
</dbReference>